<feature type="transmembrane region" description="Helical" evidence="5">
    <location>
        <begin position="51"/>
        <end position="68"/>
    </location>
</feature>
<dbReference type="GO" id="GO:0016787">
    <property type="term" value="F:hydrolase activity"/>
    <property type="evidence" value="ECO:0007669"/>
    <property type="project" value="UniProtKB-KW"/>
</dbReference>
<protein>
    <submittedName>
        <fullName evidence="7">Rhombosortase</fullName>
        <ecNumber evidence="7">3.4.21.-</ecNumber>
    </submittedName>
</protein>
<comment type="caution">
    <text evidence="7">The sequence shown here is derived from an EMBL/GenBank/DDBJ whole genome shotgun (WGS) entry which is preliminary data.</text>
</comment>
<dbReference type="EC" id="3.4.21.-" evidence="7"/>
<feature type="transmembrane region" description="Helical" evidence="5">
    <location>
        <begin position="77"/>
        <end position="93"/>
    </location>
</feature>
<dbReference type="PANTHER" id="PTHR43731:SF16">
    <property type="entry name" value="RHOMBOSORTASE"/>
    <property type="match status" value="1"/>
</dbReference>
<evidence type="ECO:0000256" key="3">
    <source>
        <dbReference type="ARBA" id="ARBA00022989"/>
    </source>
</evidence>
<feature type="domain" description="Peptidase S54 rhomboid" evidence="6">
    <location>
        <begin position="36"/>
        <end position="174"/>
    </location>
</feature>
<organism evidence="7 8">
    <name type="scientific">Photobacterium rosenbergii</name>
    <dbReference type="NCBI Taxonomy" id="294936"/>
    <lineage>
        <taxon>Bacteria</taxon>
        <taxon>Pseudomonadati</taxon>
        <taxon>Pseudomonadota</taxon>
        <taxon>Gammaproteobacteria</taxon>
        <taxon>Vibrionales</taxon>
        <taxon>Vibrionaceae</taxon>
        <taxon>Photobacterium</taxon>
    </lineage>
</organism>
<keyword evidence="2 5" id="KW-0812">Transmembrane</keyword>
<accession>A0ABU3ZHQ2</accession>
<evidence type="ECO:0000259" key="6">
    <source>
        <dbReference type="Pfam" id="PF01694"/>
    </source>
</evidence>
<dbReference type="InterPro" id="IPR035952">
    <property type="entry name" value="Rhomboid-like_sf"/>
</dbReference>
<dbReference type="InterPro" id="IPR050925">
    <property type="entry name" value="Rhomboid_protease_S54"/>
</dbReference>
<dbReference type="PANTHER" id="PTHR43731">
    <property type="entry name" value="RHOMBOID PROTEASE"/>
    <property type="match status" value="1"/>
</dbReference>
<evidence type="ECO:0000256" key="5">
    <source>
        <dbReference type="SAM" id="Phobius"/>
    </source>
</evidence>
<gene>
    <name evidence="7" type="primary">rrtA</name>
    <name evidence="7" type="ORF">R2X38_10915</name>
</gene>
<dbReference type="EMBL" id="JAWJZI010000003">
    <property type="protein sequence ID" value="MDV5169508.1"/>
    <property type="molecule type" value="Genomic_DNA"/>
</dbReference>
<dbReference type="Pfam" id="PF01694">
    <property type="entry name" value="Rhomboid"/>
    <property type="match status" value="1"/>
</dbReference>
<proteinExistence type="predicted"/>
<dbReference type="Gene3D" id="1.20.1540.10">
    <property type="entry name" value="Rhomboid-like"/>
    <property type="match status" value="1"/>
</dbReference>
<reference evidence="7 8" key="1">
    <citation type="submission" date="2023-10" db="EMBL/GenBank/DDBJ databases">
        <title>Marine bacteria isolated from horseshoe crab.</title>
        <authorList>
            <person name="Cheng T.H."/>
        </authorList>
    </citation>
    <scope>NUCLEOTIDE SEQUENCE [LARGE SCALE GENOMIC DNA]</scope>
    <source>
        <strain evidence="7 8">HSC6</strain>
    </source>
</reference>
<dbReference type="RefSeq" id="WP_317522240.1">
    <property type="nucleotide sequence ID" value="NZ_JAWJZI010000003.1"/>
</dbReference>
<sequence>MSIRIFVFIIIGMMALAQLPTTQPLLVWQRTLIADGELWRLVSGNLTHTNWPHMIMNSLGLAIITFIFRRYLTCQRLGFLILSIAGFIGASLLLSPMGWYAGLSGVLHGLFTWGAIQDIKTKDKLGWILLIAVIAKVLWEQVSGGSASSAELIGARVAVEAHLAGVVGGLLLVAADQMKKNIQQKST</sequence>
<evidence type="ECO:0000313" key="8">
    <source>
        <dbReference type="Proteomes" id="UP001186452"/>
    </source>
</evidence>
<evidence type="ECO:0000256" key="2">
    <source>
        <dbReference type="ARBA" id="ARBA00022692"/>
    </source>
</evidence>
<dbReference type="InterPro" id="IPR022764">
    <property type="entry name" value="Peptidase_S54_rhomboid_dom"/>
</dbReference>
<evidence type="ECO:0000313" key="7">
    <source>
        <dbReference type="EMBL" id="MDV5169508.1"/>
    </source>
</evidence>
<keyword evidence="8" id="KW-1185">Reference proteome</keyword>
<name>A0ABU3ZHQ2_9GAMM</name>
<dbReference type="NCBIfam" id="TIGR03902">
    <property type="entry name" value="rhom_GG_sort"/>
    <property type="match status" value="1"/>
</dbReference>
<keyword evidence="4 5" id="KW-0472">Membrane</keyword>
<keyword evidence="3 5" id="KW-1133">Transmembrane helix</keyword>
<dbReference type="Proteomes" id="UP001186452">
    <property type="component" value="Unassembled WGS sequence"/>
</dbReference>
<keyword evidence="7" id="KW-0378">Hydrolase</keyword>
<evidence type="ECO:0000256" key="4">
    <source>
        <dbReference type="ARBA" id="ARBA00023136"/>
    </source>
</evidence>
<comment type="subcellular location">
    <subcellularLocation>
        <location evidence="1">Membrane</location>
        <topology evidence="1">Multi-pass membrane protein</topology>
    </subcellularLocation>
</comment>
<dbReference type="InterPro" id="IPR023826">
    <property type="entry name" value="Rhom-like_SP_proteobac"/>
</dbReference>
<feature type="transmembrane region" description="Helical" evidence="5">
    <location>
        <begin position="154"/>
        <end position="175"/>
    </location>
</feature>
<evidence type="ECO:0000256" key="1">
    <source>
        <dbReference type="ARBA" id="ARBA00004141"/>
    </source>
</evidence>
<dbReference type="SUPFAM" id="SSF144091">
    <property type="entry name" value="Rhomboid-like"/>
    <property type="match status" value="1"/>
</dbReference>